<dbReference type="EMBL" id="SNXZ01000002">
    <property type="protein sequence ID" value="TDQ01040.1"/>
    <property type="molecule type" value="Genomic_DNA"/>
</dbReference>
<dbReference type="RefSeq" id="WP_208115598.1">
    <property type="nucleotide sequence ID" value="NZ_SNXZ01000002.1"/>
</dbReference>
<evidence type="ECO:0008006" key="3">
    <source>
        <dbReference type="Google" id="ProtNLM"/>
    </source>
</evidence>
<reference evidence="1 2" key="1">
    <citation type="submission" date="2019-03" db="EMBL/GenBank/DDBJ databases">
        <title>Genomic Encyclopedia of Type Strains, Phase IV (KMG-IV): sequencing the most valuable type-strain genomes for metagenomic binning, comparative biology and taxonomic classification.</title>
        <authorList>
            <person name="Goeker M."/>
        </authorList>
    </citation>
    <scope>NUCLEOTIDE SEQUENCE [LARGE SCALE GENOMIC DNA]</scope>
    <source>
        <strain evidence="1 2">DSM 45361</strain>
    </source>
</reference>
<evidence type="ECO:0000313" key="2">
    <source>
        <dbReference type="Proteomes" id="UP000295444"/>
    </source>
</evidence>
<sequence>MCRYGMSHYKMHYVCLPCRVSAKYEWLPTREHRCPRCGAPMITAGFDFAAPPKRDESGWRALEATLNAGIKFLTCGCSGPGYRPRTSAQVRERRAAAERLGIPEEAALTRAEPWDS</sequence>
<keyword evidence="2" id="KW-1185">Reference proteome</keyword>
<comment type="caution">
    <text evidence="1">The sequence shown here is derived from an EMBL/GenBank/DDBJ whole genome shotgun (WGS) entry which is preliminary data.</text>
</comment>
<name>A0A4R6SHK9_LABRH</name>
<organism evidence="1 2">
    <name type="scientific">Labedaea rhizosphaerae</name>
    <dbReference type="NCBI Taxonomy" id="598644"/>
    <lineage>
        <taxon>Bacteria</taxon>
        <taxon>Bacillati</taxon>
        <taxon>Actinomycetota</taxon>
        <taxon>Actinomycetes</taxon>
        <taxon>Pseudonocardiales</taxon>
        <taxon>Pseudonocardiaceae</taxon>
        <taxon>Labedaea</taxon>
    </lineage>
</organism>
<evidence type="ECO:0000313" key="1">
    <source>
        <dbReference type="EMBL" id="TDQ01040.1"/>
    </source>
</evidence>
<dbReference type="AlphaFoldDB" id="A0A4R6SHK9"/>
<protein>
    <recommendedName>
        <fullName evidence="3">Deoxyxylulose-5-phosphate synthase</fullName>
    </recommendedName>
</protein>
<proteinExistence type="predicted"/>
<gene>
    <name evidence="1" type="ORF">EV186_102907</name>
</gene>
<dbReference type="Proteomes" id="UP000295444">
    <property type="component" value="Unassembled WGS sequence"/>
</dbReference>
<accession>A0A4R6SHK9</accession>